<sequence>MTAYFVLSTGRCGTQWLTETLQQWDDNFVVVHEPLHFGYRPDLNTVQQPLLHNSDMLEQHLHQIRQHLHSGKHYIETGFPCWRHLHWFKQQLDHTVKVIHIHRAPLDTVASLLKLNAFVPSFWPHLTIKNLYLPGAEQDFLHQYQELWPQLNPAEKNLWYWAEVQYQAIKYQQQWPAQDWLSLSFSQLFSAQGKQQLTHFLGYPNAVCWPVQDIVDQFGLGLVHTQTDYPVLSKLDELNQLAKRLGYPAPFANSN</sequence>
<evidence type="ECO:0000313" key="1">
    <source>
        <dbReference type="EMBL" id="SUI87427.1"/>
    </source>
</evidence>
<dbReference type="Proteomes" id="UP000255061">
    <property type="component" value="Unassembled WGS sequence"/>
</dbReference>
<gene>
    <name evidence="1" type="ORF">NCTC10736_02923</name>
</gene>
<dbReference type="RefSeq" id="WP_115406557.1">
    <property type="nucleotide sequence ID" value="NZ_UGYV01000001.1"/>
</dbReference>
<reference evidence="1 2" key="1">
    <citation type="submission" date="2018-06" db="EMBL/GenBank/DDBJ databases">
        <authorList>
            <consortium name="Pathogen Informatics"/>
            <person name="Doyle S."/>
        </authorList>
    </citation>
    <scope>NUCLEOTIDE SEQUENCE [LARGE SCALE GENOMIC DNA]</scope>
    <source>
        <strain evidence="1 2">NCTC10736</strain>
    </source>
</reference>
<dbReference type="Gene3D" id="3.40.50.300">
    <property type="entry name" value="P-loop containing nucleotide triphosphate hydrolases"/>
    <property type="match status" value="1"/>
</dbReference>
<dbReference type="EMBL" id="UGYV01000001">
    <property type="protein sequence ID" value="SUI87427.1"/>
    <property type="molecule type" value="Genomic_DNA"/>
</dbReference>
<name>A0A380AVI5_9GAMM</name>
<organism evidence="1 2">
    <name type="scientific">Shewanella morhuae</name>
    <dbReference type="NCBI Taxonomy" id="365591"/>
    <lineage>
        <taxon>Bacteria</taxon>
        <taxon>Pseudomonadati</taxon>
        <taxon>Pseudomonadota</taxon>
        <taxon>Gammaproteobacteria</taxon>
        <taxon>Alteromonadales</taxon>
        <taxon>Shewanellaceae</taxon>
        <taxon>Shewanella</taxon>
    </lineage>
</organism>
<protein>
    <recommendedName>
        <fullName evidence="3">Sulfotransferase domain</fullName>
    </recommendedName>
</protein>
<dbReference type="AlphaFoldDB" id="A0A380AVI5"/>
<proteinExistence type="predicted"/>
<accession>A0A380AVI5</accession>
<evidence type="ECO:0000313" key="2">
    <source>
        <dbReference type="Proteomes" id="UP000255061"/>
    </source>
</evidence>
<dbReference type="InterPro" id="IPR027417">
    <property type="entry name" value="P-loop_NTPase"/>
</dbReference>
<evidence type="ECO:0008006" key="3">
    <source>
        <dbReference type="Google" id="ProtNLM"/>
    </source>
</evidence>
<dbReference type="SUPFAM" id="SSF52540">
    <property type="entry name" value="P-loop containing nucleoside triphosphate hydrolases"/>
    <property type="match status" value="1"/>
</dbReference>